<name>A0A267MLG6_9FIRM</name>
<dbReference type="RefSeq" id="WP_095131933.1">
    <property type="nucleotide sequence ID" value="NZ_NIBG01000003.1"/>
</dbReference>
<accession>A0A267MLG6</accession>
<sequence>MARIEPREFLKNNIKIIVRSAEINDANDLINIVPIIDRETDYMIRIEGEFKCTLEEEESIIKRKLESKNDLFLVATINEKIVGTLGLSGSNLYRNKHVCGFGMGVLKEHWGKGIGSSLIGTMIDWTKENSIRRIDLQVVSKNHKAIGLYKKFGFEIEGTLKEDHRIGNEYVDSYTMARINE</sequence>
<dbReference type="InterPro" id="IPR000182">
    <property type="entry name" value="GNAT_dom"/>
</dbReference>
<dbReference type="InterPro" id="IPR016181">
    <property type="entry name" value="Acyl_CoA_acyltransferase"/>
</dbReference>
<feature type="domain" description="N-acetyltransferase" evidence="1">
    <location>
        <begin position="16"/>
        <end position="177"/>
    </location>
</feature>
<evidence type="ECO:0000259" key="1">
    <source>
        <dbReference type="PROSITE" id="PS51186"/>
    </source>
</evidence>
<keyword evidence="3" id="KW-1185">Reference proteome</keyword>
<dbReference type="PANTHER" id="PTHR43415">
    <property type="entry name" value="SPERMIDINE N(1)-ACETYLTRANSFERASE"/>
    <property type="match status" value="1"/>
</dbReference>
<dbReference type="SUPFAM" id="SSF55729">
    <property type="entry name" value="Acyl-CoA N-acyltransferases (Nat)"/>
    <property type="match status" value="1"/>
</dbReference>
<dbReference type="EMBL" id="NIBG01000003">
    <property type="protein sequence ID" value="PAB60429.1"/>
    <property type="molecule type" value="Genomic_DNA"/>
</dbReference>
<comment type="caution">
    <text evidence="2">The sequence shown here is derived from an EMBL/GenBank/DDBJ whole genome shotgun (WGS) entry which is preliminary data.</text>
</comment>
<dbReference type="GO" id="GO:0016747">
    <property type="term" value="F:acyltransferase activity, transferring groups other than amino-acyl groups"/>
    <property type="evidence" value="ECO:0007669"/>
    <property type="project" value="InterPro"/>
</dbReference>
<evidence type="ECO:0000313" key="3">
    <source>
        <dbReference type="Proteomes" id="UP000216024"/>
    </source>
</evidence>
<dbReference type="CDD" id="cd04301">
    <property type="entry name" value="NAT_SF"/>
    <property type="match status" value="1"/>
</dbReference>
<evidence type="ECO:0000313" key="2">
    <source>
        <dbReference type="EMBL" id="PAB60429.1"/>
    </source>
</evidence>
<organism evidence="2 3">
    <name type="scientific">Anaeromicrobium sediminis</name>
    <dbReference type="NCBI Taxonomy" id="1478221"/>
    <lineage>
        <taxon>Bacteria</taxon>
        <taxon>Bacillati</taxon>
        <taxon>Bacillota</taxon>
        <taxon>Clostridia</taxon>
        <taxon>Peptostreptococcales</taxon>
        <taxon>Thermotaleaceae</taxon>
        <taxon>Anaeromicrobium</taxon>
    </lineage>
</organism>
<gene>
    <name evidence="2" type="ORF">CCE28_05910</name>
</gene>
<proteinExistence type="predicted"/>
<dbReference type="Gene3D" id="3.40.630.30">
    <property type="match status" value="1"/>
</dbReference>
<dbReference type="Proteomes" id="UP000216024">
    <property type="component" value="Unassembled WGS sequence"/>
</dbReference>
<dbReference type="OrthoDB" id="948250at2"/>
<protein>
    <recommendedName>
        <fullName evidence="1">N-acetyltransferase domain-containing protein</fullName>
    </recommendedName>
</protein>
<dbReference type="Pfam" id="PF00583">
    <property type="entry name" value="Acetyltransf_1"/>
    <property type="match status" value="1"/>
</dbReference>
<dbReference type="PROSITE" id="PS51186">
    <property type="entry name" value="GNAT"/>
    <property type="match status" value="1"/>
</dbReference>
<dbReference type="AlphaFoldDB" id="A0A267MLG6"/>
<dbReference type="PANTHER" id="PTHR43415:SF3">
    <property type="entry name" value="GNAT-FAMILY ACETYLTRANSFERASE"/>
    <property type="match status" value="1"/>
</dbReference>
<reference evidence="2 3" key="1">
    <citation type="submission" date="2017-06" db="EMBL/GenBank/DDBJ databases">
        <title>Draft genome sequence of anaerobic fermentative bacterium Anaeromicrobium sediminis DY2726D isolated from West Pacific Ocean sediments.</title>
        <authorList>
            <person name="Zeng X."/>
        </authorList>
    </citation>
    <scope>NUCLEOTIDE SEQUENCE [LARGE SCALE GENOMIC DNA]</scope>
    <source>
        <strain evidence="2 3">DY2726D</strain>
    </source>
</reference>